<feature type="compositionally biased region" description="Polar residues" evidence="1">
    <location>
        <begin position="7"/>
        <end position="27"/>
    </location>
</feature>
<evidence type="ECO:0000313" key="3">
    <source>
        <dbReference type="Proteomes" id="UP000287651"/>
    </source>
</evidence>
<name>A0A427AFL1_ENSVE</name>
<accession>A0A427AFL1</accession>
<dbReference type="Proteomes" id="UP000287651">
    <property type="component" value="Unassembled WGS sequence"/>
</dbReference>
<protein>
    <submittedName>
        <fullName evidence="2">Uncharacterized protein</fullName>
    </submittedName>
</protein>
<dbReference type="AlphaFoldDB" id="A0A427AFL1"/>
<organism evidence="2 3">
    <name type="scientific">Ensete ventricosum</name>
    <name type="common">Abyssinian banana</name>
    <name type="synonym">Musa ensete</name>
    <dbReference type="NCBI Taxonomy" id="4639"/>
    <lineage>
        <taxon>Eukaryota</taxon>
        <taxon>Viridiplantae</taxon>
        <taxon>Streptophyta</taxon>
        <taxon>Embryophyta</taxon>
        <taxon>Tracheophyta</taxon>
        <taxon>Spermatophyta</taxon>
        <taxon>Magnoliopsida</taxon>
        <taxon>Liliopsida</taxon>
        <taxon>Zingiberales</taxon>
        <taxon>Musaceae</taxon>
        <taxon>Ensete</taxon>
    </lineage>
</organism>
<sequence>IQLEGPTLTNQAQGHSATEGRGQQSDPLSRKASSKVEGSYRVTDVIQDETYHLATQEGV</sequence>
<dbReference type="EMBL" id="AMZH03002602">
    <property type="protein sequence ID" value="RRT75033.1"/>
    <property type="molecule type" value="Genomic_DNA"/>
</dbReference>
<feature type="region of interest" description="Disordered" evidence="1">
    <location>
        <begin position="1"/>
        <end position="40"/>
    </location>
</feature>
<gene>
    <name evidence="2" type="ORF">B296_00030127</name>
</gene>
<proteinExistence type="predicted"/>
<feature type="non-terminal residue" evidence="2">
    <location>
        <position position="1"/>
    </location>
</feature>
<reference evidence="2 3" key="1">
    <citation type="journal article" date="2014" name="Agronomy (Basel)">
        <title>A Draft Genome Sequence for Ensete ventricosum, the Drought-Tolerant Tree Against Hunger.</title>
        <authorList>
            <person name="Harrison J."/>
            <person name="Moore K.A."/>
            <person name="Paszkiewicz K."/>
            <person name="Jones T."/>
            <person name="Grant M."/>
            <person name="Ambacheew D."/>
            <person name="Muzemil S."/>
            <person name="Studholme D.J."/>
        </authorList>
    </citation>
    <scope>NUCLEOTIDE SEQUENCE [LARGE SCALE GENOMIC DNA]</scope>
</reference>
<comment type="caution">
    <text evidence="2">The sequence shown here is derived from an EMBL/GenBank/DDBJ whole genome shotgun (WGS) entry which is preliminary data.</text>
</comment>
<evidence type="ECO:0000256" key="1">
    <source>
        <dbReference type="SAM" id="MobiDB-lite"/>
    </source>
</evidence>
<evidence type="ECO:0000313" key="2">
    <source>
        <dbReference type="EMBL" id="RRT75033.1"/>
    </source>
</evidence>